<evidence type="ECO:0000256" key="7">
    <source>
        <dbReference type="ARBA" id="ARBA00022837"/>
    </source>
</evidence>
<dbReference type="PROSITE" id="PS50268">
    <property type="entry name" value="CADHERIN_2"/>
    <property type="match status" value="1"/>
</dbReference>
<organism evidence="14 15">
    <name type="scientific">Ruegeria atlantica</name>
    <dbReference type="NCBI Taxonomy" id="81569"/>
    <lineage>
        <taxon>Bacteria</taxon>
        <taxon>Pseudomonadati</taxon>
        <taxon>Pseudomonadota</taxon>
        <taxon>Alphaproteobacteria</taxon>
        <taxon>Rhodobacterales</taxon>
        <taxon>Roseobacteraceae</taxon>
        <taxon>Ruegeria</taxon>
    </lineage>
</organism>
<evidence type="ECO:0000256" key="3">
    <source>
        <dbReference type="ARBA" id="ARBA00022692"/>
    </source>
</evidence>
<evidence type="ECO:0000256" key="6">
    <source>
        <dbReference type="ARBA" id="ARBA00022824"/>
    </source>
</evidence>
<dbReference type="EMBL" id="CYPS01000011">
    <property type="protein sequence ID" value="CUH41984.1"/>
    <property type="molecule type" value="Genomic_DNA"/>
</dbReference>
<dbReference type="GO" id="GO:0007154">
    <property type="term" value="P:cell communication"/>
    <property type="evidence" value="ECO:0007669"/>
    <property type="project" value="InterPro"/>
</dbReference>
<evidence type="ECO:0000259" key="13">
    <source>
        <dbReference type="PROSITE" id="PS50268"/>
    </source>
</evidence>
<dbReference type="Pfam" id="PF03160">
    <property type="entry name" value="Calx-beta"/>
    <property type="match status" value="1"/>
</dbReference>
<name>A0A0P1EKR4_9RHOB</name>
<dbReference type="PANTHER" id="PTHR13460">
    <property type="match status" value="1"/>
</dbReference>
<dbReference type="Gene3D" id="2.60.40.2030">
    <property type="match status" value="1"/>
</dbReference>
<dbReference type="SUPFAM" id="SSF141072">
    <property type="entry name" value="CalX-like"/>
    <property type="match status" value="1"/>
</dbReference>
<dbReference type="GO" id="GO:0016020">
    <property type="term" value="C:membrane"/>
    <property type="evidence" value="ECO:0007669"/>
    <property type="project" value="InterPro"/>
</dbReference>
<dbReference type="InterPro" id="IPR006644">
    <property type="entry name" value="Cadg"/>
</dbReference>
<dbReference type="Gene3D" id="2.60.120.260">
    <property type="entry name" value="Galactose-binding domain-like"/>
    <property type="match status" value="2"/>
</dbReference>
<evidence type="ECO:0000256" key="10">
    <source>
        <dbReference type="ARBA" id="ARBA00023180"/>
    </source>
</evidence>
<dbReference type="Pfam" id="PF05345">
    <property type="entry name" value="He_PIG"/>
    <property type="match status" value="5"/>
</dbReference>
<accession>A0A0P1EKR4</accession>
<comment type="subcellular location">
    <subcellularLocation>
        <location evidence="1">Endoplasmic reticulum membrane</location>
        <topology evidence="1">Single-pass type I membrane protein</topology>
    </subcellularLocation>
</comment>
<keyword evidence="8" id="KW-1133">Transmembrane helix</keyword>
<proteinExistence type="inferred from homology"/>
<dbReference type="InterPro" id="IPR002126">
    <property type="entry name" value="Cadherin-like_dom"/>
</dbReference>
<keyword evidence="15" id="KW-1185">Reference proteome</keyword>
<keyword evidence="6" id="KW-0256">Endoplasmic reticulum</keyword>
<dbReference type="Gene3D" id="2.60.120.430">
    <property type="entry name" value="Galactose-binding lectin"/>
    <property type="match status" value="4"/>
</dbReference>
<dbReference type="InterPro" id="IPR021720">
    <property type="entry name" value="Malectin_dom"/>
</dbReference>
<keyword evidence="9" id="KW-0472">Membrane</keyword>
<dbReference type="Proteomes" id="UP000050786">
    <property type="component" value="Unassembled WGS sequence"/>
</dbReference>
<dbReference type="SMART" id="SM00736">
    <property type="entry name" value="CADG"/>
    <property type="match status" value="5"/>
</dbReference>
<keyword evidence="5" id="KW-0677">Repeat</keyword>
<evidence type="ECO:0000256" key="11">
    <source>
        <dbReference type="ARBA" id="ARBA00023277"/>
    </source>
</evidence>
<evidence type="ECO:0000313" key="14">
    <source>
        <dbReference type="EMBL" id="CUH41984.1"/>
    </source>
</evidence>
<reference evidence="15" key="1">
    <citation type="submission" date="2015-09" db="EMBL/GenBank/DDBJ databases">
        <authorList>
            <person name="Rodrigo-Torres L."/>
            <person name="Arahal D.R."/>
        </authorList>
    </citation>
    <scope>NUCLEOTIDE SEQUENCE [LARGE SCALE GENOMIC DNA]</scope>
    <source>
        <strain evidence="15">CECT 4293</strain>
    </source>
</reference>
<evidence type="ECO:0000256" key="8">
    <source>
        <dbReference type="ARBA" id="ARBA00022989"/>
    </source>
</evidence>
<dbReference type="InterPro" id="IPR008979">
    <property type="entry name" value="Galactose-bd-like_sf"/>
</dbReference>
<dbReference type="Pfam" id="PF11721">
    <property type="entry name" value="Malectin"/>
    <property type="match status" value="4"/>
</dbReference>
<keyword evidence="4" id="KW-0732">Signal</keyword>
<feature type="domain" description="Cadherin" evidence="13">
    <location>
        <begin position="3793"/>
        <end position="3896"/>
    </location>
</feature>
<dbReference type="SUPFAM" id="SSF49785">
    <property type="entry name" value="Galactose-binding domain-like"/>
    <property type="match status" value="1"/>
</dbReference>
<dbReference type="InterPro" id="IPR039155">
    <property type="entry name" value="MLEC"/>
</dbReference>
<dbReference type="SUPFAM" id="SSF49313">
    <property type="entry name" value="Cadherin-like"/>
    <property type="match status" value="5"/>
</dbReference>
<evidence type="ECO:0000256" key="5">
    <source>
        <dbReference type="ARBA" id="ARBA00022737"/>
    </source>
</evidence>
<evidence type="ECO:0000313" key="15">
    <source>
        <dbReference type="Proteomes" id="UP000050786"/>
    </source>
</evidence>
<evidence type="ECO:0000256" key="2">
    <source>
        <dbReference type="ARBA" id="ARBA00009141"/>
    </source>
</evidence>
<evidence type="ECO:0000256" key="1">
    <source>
        <dbReference type="ARBA" id="ARBA00004115"/>
    </source>
</evidence>
<feature type="compositionally biased region" description="Acidic residues" evidence="12">
    <location>
        <begin position="389"/>
        <end position="399"/>
    </location>
</feature>
<protein>
    <submittedName>
        <fullName evidence="14">Staphylococcus aureus surface protein A</fullName>
    </submittedName>
</protein>
<dbReference type="GO" id="GO:0005509">
    <property type="term" value="F:calcium ion binding"/>
    <property type="evidence" value="ECO:0007669"/>
    <property type="project" value="InterPro"/>
</dbReference>
<keyword evidence="11" id="KW-0119">Carbohydrate metabolism</keyword>
<feature type="region of interest" description="Disordered" evidence="12">
    <location>
        <begin position="376"/>
        <end position="405"/>
    </location>
</feature>
<dbReference type="InterPro" id="IPR015919">
    <property type="entry name" value="Cadherin-like_sf"/>
</dbReference>
<keyword evidence="10" id="KW-0325">Glycoprotein</keyword>
<dbReference type="InterPro" id="IPR038081">
    <property type="entry name" value="CalX-like_sf"/>
</dbReference>
<dbReference type="Gene3D" id="2.60.40.10">
    <property type="entry name" value="Immunoglobulins"/>
    <property type="match status" value="5"/>
</dbReference>
<dbReference type="PANTHER" id="PTHR13460:SF0">
    <property type="entry name" value="MALECTIN"/>
    <property type="match status" value="1"/>
</dbReference>
<dbReference type="InterPro" id="IPR003644">
    <property type="entry name" value="Calx_beta"/>
</dbReference>
<evidence type="ECO:0000256" key="9">
    <source>
        <dbReference type="ARBA" id="ARBA00023136"/>
    </source>
</evidence>
<dbReference type="InterPro" id="IPR013783">
    <property type="entry name" value="Ig-like_fold"/>
</dbReference>
<dbReference type="Pfam" id="PF17963">
    <property type="entry name" value="Big_9"/>
    <property type="match status" value="1"/>
</dbReference>
<sequence>MWQKRLLFVPQEGQPSSSEGCILRALVNLASYAWGHVFSSVISLERINKCDFAFDICMGLIMPVTDDFTASELDLNGVSIGSPTALVWGPDGRLYVTQQNGTIQILTVAFGDKDPTDGNDENAFYVTDNELILDVKDIPNNNDDGSSSGGTNRQVTGIDVTPQFDANGDPVLIDGKPAVVMYVTSSDSRIGAGGGGEDEGLDTNSGVITRLTQTETGWEVVDIVRGLTRSEENHATNGLEVIQEIDPGTGQLISERLIVANGGNANTGAPSNNFAGQQEQPYSAAILEIDLDEIRAIEAADGVKTDNGREYVYDLPTLNDLTRAGTDDSGDPFGGNDGLNSAKLIADGPVQIYSAGYRNAYDVEVTEDGRVFTYDNGANDNWGGRPAGEDQDGDTDATEPETGTPNGYIATNLFVEDNNEVAGDFDPQNWDQLHEVTRSDDLNGRSLSAGEGGAQTYLWNHPDHGELTLVYGGHPNPTRAEGARAGLLYTPDDGVGNAKLMVSNVDKGNGSSDFLEVVAWFQAIGYSDAFINQTVVAVDPGVRYSENFVAGFGVDGPTGRPTTAGVFSLVEDPTGPIGLPEDIDEIVYALNPIEGNYLEAGFTDGALDTGKGSINGLAEYTSSIFDDAGQTGMQGALVAASLNQQQYYVIGRDNDGIVQTTTTGDRTIAADRDFIASGGAPLGLASIGDDLTPHGGETAFRGTLWGAIYKNNGPVIEILQPGNAETNALLGVNNYAGEIPSDPNDNDLDGVDNVNDPFDFDDDNGLDLEAGQTIVLNFSQVDLSSVPEFSGTIGDTGLMGAALDGVTPNKDAKSELDGFPVEDQEAGLFDNGGNLIPGGNAPILQIKEVQDGTAIGGANTLLDGLHTGVKIADDVKRVVAEVEIFNWYADQPGDGRISGLTFGDGTQLNFLRFVFGDVEGEPGLEVGLEIGDSYQVLGRSFDPAFVNALTSGGATANQKKILLQLEISDIGGDYDIAANFQVIGETALTSVPLSVDQLPEGILRDVLDGKYQISDGDTTLDAGAAIGIVAEKDDGATFTAVDFDVIRIEGIGNEIDANTEAEAEAPGTTGDDTVLYSGPAEAIELHPTVENFDGSGSSSDWSVTGTPDDNLITLGSGANTVTTGTGSDKVIGTKASLDGDEITDFSESDKVVITDADADDIAGISFNAGSAIVEIDGTSITFTGPKFENFEPSDGPNVFAFEEVDGDLEITLIPDETVIYRVNAGGADVASSDGGIDWISDAGFDSSGGPITITGTTGSTFTNALTDEENEIEYTSDVDPAALPWELFVDERSENTIGGAELTYNFDVVEGNTYRVTLYFVENWNNIFTAPDRIFDVEVEGGVPAAFDDIHPLREATDFVDGPGAEIPTFSNGEQAAKQPYLGVVFKREFVYTATDDTLNLAFQHGASSNIQNPKINAIEVTQLGPNAEVNDTTPPVVTDIAVEDSLSDQDSPRSVTVTLTDDIGFILSDLTALDGTELEFTGLTPSAVSAPSVVLNPSSTVATLTYTIDPPTDNNNAWPTGTFAVAVAVGTFLDAADNESDAASFDFTFSEPLQPGDVVLAVNAGGGEVDGDLYGLPGVTFQADTLADPHPTVDFSNNNGPATNGGNNVNDNGTGETFTGVALPDDVFITERWGNNFSYDVDLPNGTYLVDLYFAETFQGVANSNGVGSRVFDAILEGETVLDDYDLFDDGDGIIGNEAGAPLVKTVKTFEAVVTDGTLTIDFNAIQDGGEVVADNAKISAFVVRVPEDSSSVDTVNGVPTSGDDFSDNGLAPTDLGTLSQGTTTVVASQQGDDAPGGRERDYFTFTVAEGEVLTGIILENWETSEGGTPQAFVGIQEGSQVTVNPETFVNSNDLLGGHVYNTGDVENGGTGQDGNLLSRDALGAGSEDGPGGTFVFGDGSGFDAPLPAGIYTLWLNQGGDLSTATLRLETAAISATTEIAVAGGESVIENGDFGTTEAGFGLTATNNFTGDIEVTFDTSLETNQKQIVSFVNGAGRLTFSVDNDNVDNGAEQITLVQLVSGTDQGGLTLVSVDASGDDTISSVTEDDGPLVRGDVVAAFNAGGLEITDDGITFAAAGPNNGNPFSGGQQYDDINNGGGNNGTQPALTGTVFQSEVNDSGDGTFTFSADVPDPNKKYFVDLYFAEIFTNDINGRVFSVFVEDDVDPVLDNYNVLQQTGGDINQTLIEQLPDPISPGENGKIDLSFLGITDRAKVSAVVIREAVGEPDVTVSVTPSEAEEDAGNADVVFTRTGPTDEALTLTFLVTDGTAIAGTDYEVPTLNTVTFEIGESQATAQVPLIDNADESPNGTLEFNVTITGATVPSGGPISVGTETAAITINDDEFVDPNDIDGDGIVNTDDPFAFDGANGGDRALTAGNSFRQDFNTPTADAFSEEAGFTGIIINKDQNIAGASESDPYGEQTSEATTLVEDGIFKTQSSVNDSFQIGNTNPQNTIKDNYQSAVDVTGVTTFAIETKLNNVFADNFTGGIPTQYASYGITMGAGGVDDFVKFVFGGIGGTTNNPKELRVEIGHNNSLTGTNSTTLASSGIDVAAQANIASVVLRLEVDATPAGDGSNSGTVVGIATFLDDTGAQLGQITTSPIGISNAGSLAATLAGNNPLTGDSGLAYGISITHFNNNANQFTGEWDYLEIAATDALSLSLTAPAAPVAEDGDTGETVLEFGLSAPGFTGTANIDHTVNGAPATAEGVVFVDGVATLPVVFTNDDTADGDATFTIALVDIDNASIAIDTTPVDGTVTEDDAAPVATDDAVSTRENTAITFNPAENDFDADDSPSALTVVSVDPGPTPNPDVDIALNPDGTVTVTPTNDFLGDVTFSYTVEDPGANQSTGSATVSIRELQTIRIQGEDYDSSNTYSTQGQATADGGAVALLPENGGSGDATYNLGSIVPQGLYNVLVAYFDENDGVSTIGLNITSDETAPFSTSFQMDEDTPGSGAQAENLRTKVFANVEIGENGQLVLSGTTGGGESARIDYFEFIQQEDVQDPTNFPAYAPNGIEDVAADANVAFSVDIGAQFFDDEEDPLTFTVSSDLDGGDLPEGVTFVDGVLSGTPTQSGSFIVTVIANDGNSDSAPVQFNLTVSNAPTVVAPIPDQFVDLNQDVNIALVDVFDDLDGDPLTYSLDTPLPDGLEFDENDGTITGAPTGAPGSYQVTVTASDPGGLVASDSFVFNVLGSTGQDPIRIEAEDAAELNGFFVASNGKRIQLSKDSDGTALYDLTAVPPGFYLVRVGHWDENDGEASLAVSLLNESGTQEIDNFLLDDDETSSSIAGPESFRLKTLSGTTQIGAGDQLQLSGIADAGEFVRIDYIELVPVSSANFAPTANPNGIEDISIVGEVAIAGNVAGVFTDPEEDVLTYGVVDGPAWLGVDQDGNLTGTPDVAGTFNVTVSAEDAANNPGVLATTSFSIVVEFPDNLQPVLDFSIDDITVDQGGTVEQSVTFTDPEGQMVTYALSEDSPDWLDIDEFGSLTGTPGPEDVATNVPVTVLATDPEGATASVQFLVTVLDESGGDNVAPEIGTPLEAQSATFGQAFEYILPVGAFTDADIPNGDALTYSATLADGSPLPNWLTIDPVTGTISGTPDSADDLSVIITATDLAGEFVVAPAFVVDVSAFNVPTDPVQIEVENFSGLAGAVNFTVNNLASASNDQILRLQVNETGVITHDLSLYAGNSYKVAVTYIDETDGAGAGRVFVDGQLIGSWDFDGTAGEQLNPGATTGNLAQPGNYRMVELDLPFGVTSNSILTLEIDSEGNEFGRVDYITLVPAELPDVNAPPTAVTVLPLFDTTLPEDTDTTTPVKVADIVVTDDILGTNVLSLSGADAGSFEIVGMELFLKAGEGLDFETKASFDITVQVDDPEVGVGPFDAETAFTLNIGDVNEAPVMTVTPLVTEISEDADVTNSIPVADIVVSDDALGTFNLSLTGDDAGLFELAINPTTQAITLNLIAGAALDAINNAQLDVNVELDDPEIGDAVAEDIAPVAFSVVEGPVEDPTDGQALFTANQGATNVINASTFGANTMQVTNQSENDVAISRVIIDLGDTIIPDIGFDTRTVEEGGPIGDSTNKPFSFDGGSSGLTLGDLTITMADTVTDPQTGGQGDNQLIIDFAEGSFGVGDVLSFSIDIDPFTATVGVIGGAVAGFEIAGATVTVEFEDGSSATSVITPPDETLEGRALVKAGQEDLGKPTVTLGDGTTEPRVVNAADLPILIDAGVENANGTARVFILDTAFVSNGDSISVDPPATAPNGIQGNNAQKVANVVEVQLDANGQFNGTIPLTRSTTQEANANGNLGFNYFTVGVVDSNDEVTQVSDPLVVEFDPDGDVGTPTGDVLLRINAYGDEIVVVDGPNWLEDSLANPSQYFTGTQNRGDAGSPNATPNLDGVPNAIFETTRSDDSEFSYNIPISDLPGISEGDTVTVKLYFAESPNTLAITRIFDVEMETALAIDDLDPAVQFGQGNGGVITTVVEVVGDTLNIEFLNNNVQNAIVSGIEIFAGGLNPINGGGVIDPPADPADALEVLGVDDGNFDGIVQGEAVDTSGSGTGTGSVVLTIIDGNDTVDASNFGANSLELTNTGDKKVAAVFIDIRNAVFGDQVFDNDGTGGDTASKAFQINNDDGTGAFFVGANGVGGDNDDNLFFEGDTPAADTSGQSDNGGDAPISGGYRGLLIRFDGSDGGFESSETVGFSGDGDSNSLAGFSSGLLNPNNVTSSSFDTGGQSGSELIGSSFTVLFTDGTTATGYLGSDTTQAGAAGEAVQGRAISEAVLTVETGSGSFDSGQTGTYGGTVPTVTVAGTPGDTVRVTLHKGFQPTDAGAGGAPDTVAEVIQGRLDDMVPDFAVNNAFDVQTFDVTVGPDGLATLPADAFDYVSVTSGESFPGDDVQPLAFTAAVVVPVTDTSTVAGSGDNDLVPAGPVSQPVYLTNPTQTPVDDSGVEPTVDGYFQIVGSGTNQYFKMQIEDGTGGDDPGGKWQFLTAPDAEGNQANFQGDGYYLFGSETSTAIDNNNGGDELLEYTIFVDEASLGTYTFSFRVSRDGNELNDQQNDLWLNFKHAEEPGIGNIEEFLTNEGGNEPEPLNNGFVKIFGGPNDGTWSTAGNVDGDPNNYVAQIAITEAGFYTIQVDGRSQGYHIDYFELYKGENPSNGAANSQFITDGDPGNGGGTPIGDPFRVEAETFNIVSGFSVNNNGGASGGQFLQAGGDGEQRASYSFTNASGVYDLTLGYFDESDGQSQLSILVNGDEVDNFIWNEDAGGALADSSSFTEREINGISLNTGDVIEIVGALDGGEPLRTDYMDFQQVDNSGDDTTDPVVQSSSASDIGLADAGATSTEVTVTFADNVLIDVSSIDIGDITVTGPDGALTVTGVSVDVGGDGSPRTATYTVAAPDGTWDEADNGTYTVALLADEVQDTSGNSVAADASLDSFTADLTPVADTTDPVVQSSSASDIGLADAGATSTEVTVTFADNVLIDVSSIDIGDITVTGPDGALTVTGVSVDVGGDGSPRTATYTVAAPDGTWDEADNGTYTVALLADQVQDTSGNSVAADASLDSFTADLTPPPPPPTDPFRVEAETFNIINGFSVKSNGVASGDQYLQAVGSGEQRASYTFTEASGVYDVTIGYFDESDGQSQLSVLVNGAEVDNFIWNVDAGNEFANSSSFAEYEISNLELSEGDVIEIVGFKDGSEPLRTDYFDFEFVGDQIA</sequence>
<dbReference type="GO" id="GO:0030246">
    <property type="term" value="F:carbohydrate binding"/>
    <property type="evidence" value="ECO:0007669"/>
    <property type="project" value="InterPro"/>
</dbReference>
<dbReference type="GO" id="GO:0007156">
    <property type="term" value="P:homophilic cell adhesion via plasma membrane adhesion molecules"/>
    <property type="evidence" value="ECO:0007669"/>
    <property type="project" value="InterPro"/>
</dbReference>
<evidence type="ECO:0000256" key="4">
    <source>
        <dbReference type="ARBA" id="ARBA00022729"/>
    </source>
</evidence>
<gene>
    <name evidence="14" type="primary">sraP</name>
    <name evidence="14" type="ORF">RUM4293_00869</name>
</gene>
<keyword evidence="3" id="KW-0812">Transmembrane</keyword>
<comment type="similarity">
    <text evidence="2">Belongs to the malectin family.</text>
</comment>
<keyword evidence="7" id="KW-0106">Calcium</keyword>
<evidence type="ECO:0000256" key="12">
    <source>
        <dbReference type="SAM" id="MobiDB-lite"/>
    </source>
</evidence>